<dbReference type="PANTHER" id="PTHR23502:SF132">
    <property type="entry name" value="POLYAMINE TRANSPORTER 2-RELATED"/>
    <property type="match status" value="1"/>
</dbReference>
<reference evidence="10 11" key="1">
    <citation type="submission" date="2018-05" db="EMBL/GenBank/DDBJ databases">
        <title>Genomic Encyclopedia of Type Strains, Phase IV (KMG-IV): sequencing the most valuable type-strain genomes for metagenomic binning, comparative biology and taxonomic classification.</title>
        <authorList>
            <person name="Goeker M."/>
        </authorList>
    </citation>
    <scope>NUCLEOTIDE SEQUENCE [LARGE SCALE GENOMIC DNA]</scope>
    <source>
        <strain evidence="10 11">DSM 18773</strain>
    </source>
</reference>
<feature type="transmembrane region" description="Helical" evidence="8">
    <location>
        <begin position="313"/>
        <end position="336"/>
    </location>
</feature>
<evidence type="ECO:0000256" key="3">
    <source>
        <dbReference type="ARBA" id="ARBA00022448"/>
    </source>
</evidence>
<evidence type="ECO:0000256" key="5">
    <source>
        <dbReference type="ARBA" id="ARBA00022692"/>
    </source>
</evidence>
<dbReference type="InterPro" id="IPR011701">
    <property type="entry name" value="MFS"/>
</dbReference>
<dbReference type="OrthoDB" id="9800416at2"/>
<dbReference type="PANTHER" id="PTHR23502">
    <property type="entry name" value="MAJOR FACILITATOR SUPERFAMILY"/>
    <property type="match status" value="1"/>
</dbReference>
<dbReference type="GO" id="GO:0005886">
    <property type="term" value="C:plasma membrane"/>
    <property type="evidence" value="ECO:0007669"/>
    <property type="project" value="UniProtKB-SubCell"/>
</dbReference>
<feature type="transmembrane region" description="Helical" evidence="8">
    <location>
        <begin position="169"/>
        <end position="191"/>
    </location>
</feature>
<dbReference type="CDD" id="cd17320">
    <property type="entry name" value="MFS_MdfA_MDR_like"/>
    <property type="match status" value="1"/>
</dbReference>
<feature type="transmembrane region" description="Helical" evidence="8">
    <location>
        <begin position="141"/>
        <end position="163"/>
    </location>
</feature>
<feature type="transmembrane region" description="Helical" evidence="8">
    <location>
        <begin position="221"/>
        <end position="239"/>
    </location>
</feature>
<evidence type="ECO:0000256" key="2">
    <source>
        <dbReference type="ARBA" id="ARBA00006236"/>
    </source>
</evidence>
<dbReference type="GO" id="GO:1990961">
    <property type="term" value="P:xenobiotic detoxification by transmembrane export across the plasma membrane"/>
    <property type="evidence" value="ECO:0007669"/>
    <property type="project" value="InterPro"/>
</dbReference>
<evidence type="ECO:0000256" key="8">
    <source>
        <dbReference type="RuleBase" id="RU365088"/>
    </source>
</evidence>
<comment type="similarity">
    <text evidence="2 8">Belongs to the major facilitator superfamily. Bcr/CmlA family.</text>
</comment>
<protein>
    <recommendedName>
        <fullName evidence="8">Bcr/CflA family efflux transporter</fullName>
    </recommendedName>
</protein>
<comment type="caution">
    <text evidence="10">The sequence shown here is derived from an EMBL/GenBank/DDBJ whole genome shotgun (WGS) entry which is preliminary data.</text>
</comment>
<dbReference type="InterPro" id="IPR020846">
    <property type="entry name" value="MFS_dom"/>
</dbReference>
<dbReference type="FunFam" id="1.20.1720.10:FF:000005">
    <property type="entry name" value="Bcr/CflA family efflux transporter"/>
    <property type="match status" value="1"/>
</dbReference>
<proteinExistence type="inferred from homology"/>
<dbReference type="SUPFAM" id="SSF103473">
    <property type="entry name" value="MFS general substrate transporter"/>
    <property type="match status" value="1"/>
</dbReference>
<dbReference type="EMBL" id="QGGL01000010">
    <property type="protein sequence ID" value="PWK11560.1"/>
    <property type="molecule type" value="Genomic_DNA"/>
</dbReference>
<dbReference type="RefSeq" id="WP_109689698.1">
    <property type="nucleotide sequence ID" value="NZ_QGGL01000010.1"/>
</dbReference>
<sequence>MKEQVAALPAQSRRLWMVLVLGSLTALAPLSIDMYLPALPTLADDMHTTTSLAQLSLTFCLIGLAVGQLLAGPLSDARGRRMPLIVGILIYILSSLLCAVVPSIWMLIVLRFIQGASGAAGIVIARAIVRDLYAGTEMTKFFALLMLVNGVAPILAPVTGGQLLRVTSWHGVFIVLALLGVLMLIGVITSLPETLPLEKRSTGGIKKTLATMRNLLSDRVFMGYAWSQGLVTAAMFGYISGSPFVLQDLFGVSPQLFSVLFAINGIGIIIAGQVTARLAVRYGETRVFLGGLVYASIGGLGLLTMILTGAGLVAVMIPLFLVVSAVGIVGPTSTSLAMQNQGRNAGSAAALIGVPQLIAGAIAAPLVGLGGSHTATPMGMTIAIADVGAIVLYALLVRGRKSNV</sequence>
<dbReference type="AlphaFoldDB" id="A0A316D763"/>
<keyword evidence="5 8" id="KW-0812">Transmembrane</keyword>
<evidence type="ECO:0000259" key="9">
    <source>
        <dbReference type="PROSITE" id="PS50850"/>
    </source>
</evidence>
<feature type="transmembrane region" description="Helical" evidence="8">
    <location>
        <begin position="52"/>
        <end position="72"/>
    </location>
</feature>
<dbReference type="Pfam" id="PF07690">
    <property type="entry name" value="MFS_1"/>
    <property type="match status" value="1"/>
</dbReference>
<dbReference type="GO" id="GO:0042910">
    <property type="term" value="F:xenobiotic transmembrane transporter activity"/>
    <property type="evidence" value="ECO:0007669"/>
    <property type="project" value="InterPro"/>
</dbReference>
<feature type="transmembrane region" description="Helical" evidence="8">
    <location>
        <begin position="259"/>
        <end position="280"/>
    </location>
</feature>
<keyword evidence="7 8" id="KW-0472">Membrane</keyword>
<feature type="transmembrane region" description="Helical" evidence="8">
    <location>
        <begin position="15"/>
        <end position="32"/>
    </location>
</feature>
<keyword evidence="11" id="KW-1185">Reference proteome</keyword>
<dbReference type="PRINTS" id="PR01035">
    <property type="entry name" value="TCRTETA"/>
</dbReference>
<feature type="domain" description="Major facilitator superfamily (MFS) profile" evidence="9">
    <location>
        <begin position="17"/>
        <end position="400"/>
    </location>
</feature>
<evidence type="ECO:0000256" key="7">
    <source>
        <dbReference type="ARBA" id="ARBA00023136"/>
    </source>
</evidence>
<dbReference type="Proteomes" id="UP000245634">
    <property type="component" value="Unassembled WGS sequence"/>
</dbReference>
<dbReference type="PROSITE" id="PS50850">
    <property type="entry name" value="MFS"/>
    <property type="match status" value="1"/>
</dbReference>
<keyword evidence="6 8" id="KW-1133">Transmembrane helix</keyword>
<comment type="subcellular location">
    <subcellularLocation>
        <location evidence="1 8">Cell membrane</location>
        <topology evidence="1 8">Multi-pass membrane protein</topology>
    </subcellularLocation>
</comment>
<feature type="transmembrane region" description="Helical" evidence="8">
    <location>
        <begin position="287"/>
        <end position="307"/>
    </location>
</feature>
<dbReference type="Gene3D" id="1.20.1720.10">
    <property type="entry name" value="Multidrug resistance protein D"/>
    <property type="match status" value="1"/>
</dbReference>
<dbReference type="NCBIfam" id="TIGR00710">
    <property type="entry name" value="efflux_Bcr_CflA"/>
    <property type="match status" value="1"/>
</dbReference>
<gene>
    <name evidence="10" type="ORF">C7459_11089</name>
</gene>
<name>A0A316D763_9BACL</name>
<dbReference type="InterPro" id="IPR004812">
    <property type="entry name" value="Efflux_drug-R_Bcr/CmlA"/>
</dbReference>
<evidence type="ECO:0000256" key="4">
    <source>
        <dbReference type="ARBA" id="ARBA00022475"/>
    </source>
</evidence>
<feature type="transmembrane region" description="Helical" evidence="8">
    <location>
        <begin position="112"/>
        <end position="129"/>
    </location>
</feature>
<keyword evidence="3 8" id="KW-0813">Transport</keyword>
<dbReference type="InterPro" id="IPR001958">
    <property type="entry name" value="Tet-R_TetA/multi-R_MdtG-like"/>
</dbReference>
<organism evidence="10 11">
    <name type="scientific">Tumebacillus permanentifrigoris</name>
    <dbReference type="NCBI Taxonomy" id="378543"/>
    <lineage>
        <taxon>Bacteria</taxon>
        <taxon>Bacillati</taxon>
        <taxon>Bacillota</taxon>
        <taxon>Bacilli</taxon>
        <taxon>Bacillales</taxon>
        <taxon>Alicyclobacillaceae</taxon>
        <taxon>Tumebacillus</taxon>
    </lineage>
</organism>
<evidence type="ECO:0000313" key="11">
    <source>
        <dbReference type="Proteomes" id="UP000245634"/>
    </source>
</evidence>
<feature type="transmembrane region" description="Helical" evidence="8">
    <location>
        <begin position="84"/>
        <end position="106"/>
    </location>
</feature>
<evidence type="ECO:0000313" key="10">
    <source>
        <dbReference type="EMBL" id="PWK11560.1"/>
    </source>
</evidence>
<dbReference type="InterPro" id="IPR036259">
    <property type="entry name" value="MFS_trans_sf"/>
</dbReference>
<accession>A0A316D763</accession>
<feature type="transmembrane region" description="Helical" evidence="8">
    <location>
        <begin position="375"/>
        <end position="396"/>
    </location>
</feature>
<evidence type="ECO:0000256" key="6">
    <source>
        <dbReference type="ARBA" id="ARBA00022989"/>
    </source>
</evidence>
<evidence type="ECO:0000256" key="1">
    <source>
        <dbReference type="ARBA" id="ARBA00004651"/>
    </source>
</evidence>
<keyword evidence="4 8" id="KW-1003">Cell membrane</keyword>
<feature type="transmembrane region" description="Helical" evidence="8">
    <location>
        <begin position="348"/>
        <end position="369"/>
    </location>
</feature>